<name>A0A8S5SWF9_9CAUD</name>
<evidence type="ECO:0000256" key="1">
    <source>
        <dbReference type="ARBA" id="ARBA00023125"/>
    </source>
</evidence>
<dbReference type="SUPFAM" id="SSF50249">
    <property type="entry name" value="Nucleic acid-binding proteins"/>
    <property type="match status" value="1"/>
</dbReference>
<dbReference type="CDD" id="cd04496">
    <property type="entry name" value="SSB_OBF"/>
    <property type="match status" value="1"/>
</dbReference>
<accession>A0A8S5SWF9</accession>
<organism evidence="3">
    <name type="scientific">Podoviridae sp. ctUm43</name>
    <dbReference type="NCBI Taxonomy" id="2827738"/>
    <lineage>
        <taxon>Viruses</taxon>
        <taxon>Duplodnaviria</taxon>
        <taxon>Heunggongvirae</taxon>
        <taxon>Uroviricota</taxon>
        <taxon>Caudoviricetes</taxon>
    </lineage>
</organism>
<dbReference type="Pfam" id="PF00436">
    <property type="entry name" value="SSB"/>
    <property type="match status" value="1"/>
</dbReference>
<dbReference type="InterPro" id="IPR000424">
    <property type="entry name" value="Primosome_PriB/ssb"/>
</dbReference>
<dbReference type="PROSITE" id="PS50935">
    <property type="entry name" value="SSB"/>
    <property type="match status" value="1"/>
</dbReference>
<reference evidence="3" key="1">
    <citation type="journal article" date="2021" name="Proc. Natl. Acad. Sci. U.S.A.">
        <title>A Catalog of Tens of Thousands of Viruses from Human Metagenomes Reveals Hidden Associations with Chronic Diseases.</title>
        <authorList>
            <person name="Tisza M.J."/>
            <person name="Buck C.B."/>
        </authorList>
    </citation>
    <scope>NUCLEOTIDE SEQUENCE</scope>
    <source>
        <strain evidence="3">CtUm43</strain>
    </source>
</reference>
<dbReference type="GO" id="GO:0003697">
    <property type="term" value="F:single-stranded DNA binding"/>
    <property type="evidence" value="ECO:0007669"/>
    <property type="project" value="InterPro"/>
</dbReference>
<evidence type="ECO:0000313" key="3">
    <source>
        <dbReference type="EMBL" id="DAF55405.1"/>
    </source>
</evidence>
<dbReference type="GO" id="GO:0006260">
    <property type="term" value="P:DNA replication"/>
    <property type="evidence" value="ECO:0007669"/>
    <property type="project" value="InterPro"/>
</dbReference>
<dbReference type="InterPro" id="IPR011344">
    <property type="entry name" value="ssDNA-bd"/>
</dbReference>
<dbReference type="PIRSF" id="PIRSF002070">
    <property type="entry name" value="SSB"/>
    <property type="match status" value="1"/>
</dbReference>
<keyword evidence="1 2" id="KW-0238">DNA-binding</keyword>
<evidence type="ECO:0000256" key="2">
    <source>
        <dbReference type="PIRNR" id="PIRNR002070"/>
    </source>
</evidence>
<dbReference type="EMBL" id="BK032689">
    <property type="protein sequence ID" value="DAF55405.1"/>
    <property type="molecule type" value="Genomic_DNA"/>
</dbReference>
<dbReference type="InterPro" id="IPR012340">
    <property type="entry name" value="NA-bd_OB-fold"/>
</dbReference>
<proteinExistence type="predicted"/>
<sequence>MSILNVNQLTIAGHLVAKPETFTYGSKKEQKTGCSFTLAINNRQTEETTFIRCSAFGGTADFITKYFDKGSAAFINGQLSIRSEKSDEKTKSGNEIYKTYISCIVDRIEFIDGKSND</sequence>
<dbReference type="Gene3D" id="2.40.50.140">
    <property type="entry name" value="Nucleic acid-binding proteins"/>
    <property type="match status" value="1"/>
</dbReference>
<protein>
    <recommendedName>
        <fullName evidence="2">Single-stranded DNA-binding protein</fullName>
    </recommendedName>
</protein>